<accession>A0A7S0ELK8</accession>
<evidence type="ECO:0000256" key="2">
    <source>
        <dbReference type="ARBA" id="ARBA00007200"/>
    </source>
</evidence>
<reference evidence="11" key="1">
    <citation type="submission" date="2021-01" db="EMBL/GenBank/DDBJ databases">
        <authorList>
            <person name="Corre E."/>
            <person name="Pelletier E."/>
            <person name="Niang G."/>
            <person name="Scheremetjew M."/>
            <person name="Finn R."/>
            <person name="Kale V."/>
            <person name="Holt S."/>
            <person name="Cochrane G."/>
            <person name="Meng A."/>
            <person name="Brown T."/>
            <person name="Cohen L."/>
        </authorList>
    </citation>
    <scope>NUCLEOTIDE SEQUENCE</scope>
    <source>
        <strain evidence="11">CCMP325</strain>
    </source>
</reference>
<dbReference type="AlphaFoldDB" id="A0A7S0ELK8"/>
<feature type="coiled-coil region" evidence="6">
    <location>
        <begin position="170"/>
        <end position="204"/>
    </location>
</feature>
<dbReference type="GO" id="GO:0005262">
    <property type="term" value="F:calcium channel activity"/>
    <property type="evidence" value="ECO:0007669"/>
    <property type="project" value="TreeGrafter"/>
</dbReference>
<organism evidence="11">
    <name type="scientific">Hanusia phi</name>
    <dbReference type="NCBI Taxonomy" id="3032"/>
    <lineage>
        <taxon>Eukaryota</taxon>
        <taxon>Cryptophyceae</taxon>
        <taxon>Pyrenomonadales</taxon>
        <taxon>Geminigeraceae</taxon>
        <taxon>Hanusia</taxon>
    </lineage>
</organism>
<name>A0A7S0ELK8_9CRYP</name>
<keyword evidence="3 8" id="KW-0812">Transmembrane</keyword>
<evidence type="ECO:0000256" key="3">
    <source>
        <dbReference type="ARBA" id="ARBA00022692"/>
    </source>
</evidence>
<dbReference type="InterPro" id="IPR051223">
    <property type="entry name" value="Polycystin"/>
</dbReference>
<dbReference type="GO" id="GO:0016020">
    <property type="term" value="C:membrane"/>
    <property type="evidence" value="ECO:0007669"/>
    <property type="project" value="UniProtKB-SubCell"/>
</dbReference>
<protein>
    <recommendedName>
        <fullName evidence="12">Polycystin domain-containing protein</fullName>
    </recommendedName>
</protein>
<dbReference type="Pfam" id="PF08016">
    <property type="entry name" value="PKD_channel"/>
    <property type="match status" value="1"/>
</dbReference>
<evidence type="ECO:0000256" key="1">
    <source>
        <dbReference type="ARBA" id="ARBA00004141"/>
    </source>
</evidence>
<feature type="coiled-coil region" evidence="6">
    <location>
        <begin position="799"/>
        <end position="826"/>
    </location>
</feature>
<feature type="transmembrane region" description="Helical" evidence="8">
    <location>
        <begin position="298"/>
        <end position="319"/>
    </location>
</feature>
<evidence type="ECO:0000256" key="8">
    <source>
        <dbReference type="SAM" id="Phobius"/>
    </source>
</evidence>
<dbReference type="PANTHER" id="PTHR10877">
    <property type="entry name" value="POLYCYSTIN FAMILY MEMBER"/>
    <property type="match status" value="1"/>
</dbReference>
<dbReference type="Pfam" id="PF20519">
    <property type="entry name" value="Polycystin_dom"/>
    <property type="match status" value="1"/>
</dbReference>
<feature type="transmembrane region" description="Helical" evidence="8">
    <location>
        <begin position="669"/>
        <end position="695"/>
    </location>
</feature>
<evidence type="ECO:0000259" key="9">
    <source>
        <dbReference type="Pfam" id="PF08016"/>
    </source>
</evidence>
<feature type="domain" description="Polycystin" evidence="10">
    <location>
        <begin position="338"/>
        <end position="540"/>
    </location>
</feature>
<dbReference type="PANTHER" id="PTHR10877:SF183">
    <property type="entry name" value="AT14535P-RELATED"/>
    <property type="match status" value="1"/>
</dbReference>
<comment type="subcellular location">
    <subcellularLocation>
        <location evidence="1">Membrane</location>
        <topology evidence="1">Multi-pass membrane protein</topology>
    </subcellularLocation>
</comment>
<gene>
    <name evidence="11" type="ORF">HPHI1048_LOCUS12668</name>
</gene>
<dbReference type="GO" id="GO:0050982">
    <property type="term" value="P:detection of mechanical stimulus"/>
    <property type="evidence" value="ECO:0007669"/>
    <property type="project" value="TreeGrafter"/>
</dbReference>
<dbReference type="EMBL" id="HBEO01018559">
    <property type="protein sequence ID" value="CAD8488143.1"/>
    <property type="molecule type" value="Transcribed_RNA"/>
</dbReference>
<feature type="transmembrane region" description="Helical" evidence="8">
    <location>
        <begin position="626"/>
        <end position="648"/>
    </location>
</feature>
<evidence type="ECO:0000313" key="11">
    <source>
        <dbReference type="EMBL" id="CAD8488143.1"/>
    </source>
</evidence>
<dbReference type="InterPro" id="IPR046791">
    <property type="entry name" value="Polycystin_dom"/>
</dbReference>
<evidence type="ECO:0000259" key="10">
    <source>
        <dbReference type="Pfam" id="PF20519"/>
    </source>
</evidence>
<feature type="transmembrane region" description="Helical" evidence="8">
    <location>
        <begin position="585"/>
        <end position="606"/>
    </location>
</feature>
<dbReference type="InterPro" id="IPR013122">
    <property type="entry name" value="PKD1_2_channel"/>
</dbReference>
<feature type="region of interest" description="Disordered" evidence="7">
    <location>
        <begin position="1"/>
        <end position="138"/>
    </location>
</feature>
<evidence type="ECO:0000256" key="7">
    <source>
        <dbReference type="SAM" id="MobiDB-lite"/>
    </source>
</evidence>
<evidence type="ECO:0000256" key="5">
    <source>
        <dbReference type="ARBA" id="ARBA00023136"/>
    </source>
</evidence>
<evidence type="ECO:0008006" key="12">
    <source>
        <dbReference type="Google" id="ProtNLM"/>
    </source>
</evidence>
<keyword evidence="5 8" id="KW-0472">Membrane</keyword>
<evidence type="ECO:0000256" key="6">
    <source>
        <dbReference type="SAM" id="Coils"/>
    </source>
</evidence>
<comment type="similarity">
    <text evidence="2">Belongs to the polycystin family.</text>
</comment>
<feature type="domain" description="Polycystin cation channel PKD1/PKD2" evidence="9">
    <location>
        <begin position="548"/>
        <end position="763"/>
    </location>
</feature>
<feature type="compositionally biased region" description="Basic and acidic residues" evidence="7">
    <location>
        <begin position="1"/>
        <end position="11"/>
    </location>
</feature>
<keyword evidence="6" id="KW-0175">Coiled coil</keyword>
<keyword evidence="4 8" id="KW-1133">Transmembrane helix</keyword>
<feature type="transmembrane region" description="Helical" evidence="8">
    <location>
        <begin position="554"/>
        <end position="573"/>
    </location>
</feature>
<feature type="transmembrane region" description="Helical" evidence="8">
    <location>
        <begin position="736"/>
        <end position="758"/>
    </location>
</feature>
<sequence length="992" mass="112626">MSKPTDVEEIVHTSVEPGPVPGQEATELMDRLPSRPGTQNSWVQGKIEKGESEANAGSRATGVQVFQVVSDDSESETDAPSPPPPEDGEPPRDDQRRPFPSLADLVDSESENEYSDKELPSPPSSAASSEDSFMHKMEESRMFAGVQQGEFDEHGGVGMVQGESSILEKLQELKLRETQLEAKIREKRKRARKAQEDVEKKEEEYVAVKPDEHLLAQHDHAAALVNTPSPDPEVAVAIQHVPLRDSYLKSLNLKDKVEYEKMTKRWPRIRSTFLLIFYDAVFKTNTLRKLRKRRLAEMMWYIIFVTIISLCIIQARSYMPIFNFIDTLKRSMWTSNNITDMKSVFIDLQGSVLFQNVSDLKTSATKLTLRTRFVGNNIIAGDVQLRQWKVPLVSCRVPAFVEENQAGVCFLEYTKRNHEIRTMPPGQHQWMLDSNGLVPSWGYWIGGGGKSYIPLESFLARVYDQGAYTADLNGSHDNVGALLDELKANHWLDHNSTRLVRAEFNFYNPNVELWFAAMIQWEISQTGSIVNYFRVRQMDLCPTCARGASASQTGIFATMVVLVAAYTVIQIIHLNEMQFKYFHDFYNIITIVNLVIFYIVIIREVATRISANRINDGPIASQPQELSYSIQMINYLTAFNAMLLWVKLAKFTDVMSARVAAYSAAFQETCWEVVAVFIAYGLLFGGFALSFHVYLGQDMREFQDMKTAAYSMWTMATGLGPYCSDFYRSGNAAGPLIYFCYLVLLAWVAVAMIGAAVIHAHNTVLSTESWDRDVLAISLRAIVRKMIEQFTATSMRPLVAISEKIKEKYKEEQEKARRKKAAKHKAKLAKRKKLLDTLRPVKVSIGARFEQVDDRKKDKSFLTESQLRHIYYINEEEFVSEGMPTVDLFLDTLFYNPAMKRETYIGKGEMIDPVMRQKQTIMKHLNSVDHILAQLEDETLLLQKSLFLTYGLKSSEVAVVFSPPASAPAHDTSFLPSYVPEKMEVVNEPRRP</sequence>
<evidence type="ECO:0000256" key="4">
    <source>
        <dbReference type="ARBA" id="ARBA00022989"/>
    </source>
</evidence>
<proteinExistence type="inferred from homology"/>